<sequence>MNQCTEAAMVKVGARRQETKAAVTKRVLVAAADQVQEAEEQGEVVVVLLAAADQVQDGEEQSEVVEIDAEVEERGWEVGAAAVKEGKLLQSHMRNLGTRRSPSIMREGSAGVCGSG</sequence>
<evidence type="ECO:0000313" key="3">
    <source>
        <dbReference type="Proteomes" id="UP001054889"/>
    </source>
</evidence>
<gene>
    <name evidence="2" type="primary">gb29183</name>
    <name evidence="2" type="ORF">PR202_gb29183</name>
</gene>
<evidence type="ECO:0000313" key="2">
    <source>
        <dbReference type="EMBL" id="GJN40021.1"/>
    </source>
</evidence>
<dbReference type="Proteomes" id="UP001054889">
    <property type="component" value="Unassembled WGS sequence"/>
</dbReference>
<reference evidence="2" key="2">
    <citation type="submission" date="2021-12" db="EMBL/GenBank/DDBJ databases">
        <title>Resequencing data analysis of finger millet.</title>
        <authorList>
            <person name="Hatakeyama M."/>
            <person name="Aluri S."/>
            <person name="Balachadran M.T."/>
            <person name="Sivarajan S.R."/>
            <person name="Poveda L."/>
            <person name="Shimizu-Inatsugi R."/>
            <person name="Schlapbach R."/>
            <person name="Sreeman S.M."/>
            <person name="Shimizu K.K."/>
        </authorList>
    </citation>
    <scope>NUCLEOTIDE SEQUENCE</scope>
</reference>
<comment type="caution">
    <text evidence="2">The sequence shown here is derived from an EMBL/GenBank/DDBJ whole genome shotgun (WGS) entry which is preliminary data.</text>
</comment>
<keyword evidence="3" id="KW-1185">Reference proteome</keyword>
<accession>A0AAV5G0P8</accession>
<name>A0AAV5G0P8_ELECO</name>
<organism evidence="2 3">
    <name type="scientific">Eleusine coracana subsp. coracana</name>
    <dbReference type="NCBI Taxonomy" id="191504"/>
    <lineage>
        <taxon>Eukaryota</taxon>
        <taxon>Viridiplantae</taxon>
        <taxon>Streptophyta</taxon>
        <taxon>Embryophyta</taxon>
        <taxon>Tracheophyta</taxon>
        <taxon>Spermatophyta</taxon>
        <taxon>Magnoliopsida</taxon>
        <taxon>Liliopsida</taxon>
        <taxon>Poales</taxon>
        <taxon>Poaceae</taxon>
        <taxon>PACMAD clade</taxon>
        <taxon>Chloridoideae</taxon>
        <taxon>Cynodonteae</taxon>
        <taxon>Eleusininae</taxon>
        <taxon>Eleusine</taxon>
    </lineage>
</organism>
<dbReference type="EMBL" id="BQKI01000101">
    <property type="protein sequence ID" value="GJN40021.1"/>
    <property type="molecule type" value="Genomic_DNA"/>
</dbReference>
<protein>
    <submittedName>
        <fullName evidence="2">Uncharacterized protein</fullName>
    </submittedName>
</protein>
<reference evidence="2" key="1">
    <citation type="journal article" date="2018" name="DNA Res.">
        <title>Multiple hybrid de novo genome assembly of finger millet, an orphan allotetraploid crop.</title>
        <authorList>
            <person name="Hatakeyama M."/>
            <person name="Aluri S."/>
            <person name="Balachadran M.T."/>
            <person name="Sivarajan S.R."/>
            <person name="Patrignani A."/>
            <person name="Gruter S."/>
            <person name="Poveda L."/>
            <person name="Shimizu-Inatsugi R."/>
            <person name="Baeten J."/>
            <person name="Francoijs K.J."/>
            <person name="Nataraja K.N."/>
            <person name="Reddy Y.A.N."/>
            <person name="Phadnis S."/>
            <person name="Ravikumar R.L."/>
            <person name="Schlapbach R."/>
            <person name="Sreeman S.M."/>
            <person name="Shimizu K.K."/>
        </authorList>
    </citation>
    <scope>NUCLEOTIDE SEQUENCE</scope>
</reference>
<evidence type="ECO:0000256" key="1">
    <source>
        <dbReference type="SAM" id="MobiDB-lite"/>
    </source>
</evidence>
<dbReference type="AlphaFoldDB" id="A0AAV5G0P8"/>
<proteinExistence type="predicted"/>
<feature type="region of interest" description="Disordered" evidence="1">
    <location>
        <begin position="97"/>
        <end position="116"/>
    </location>
</feature>